<gene>
    <name evidence="1" type="ORF">BDD39_001482</name>
</gene>
<keyword evidence="2" id="KW-1185">Reference proteome</keyword>
<dbReference type="RefSeq" id="WP_243846013.1">
    <property type="nucleotide sequence ID" value="NZ_JAASRS010000001.1"/>
</dbReference>
<protein>
    <submittedName>
        <fullName evidence="1">PAS domain-containing protein</fullName>
    </submittedName>
</protein>
<sequence length="73" mass="8372">MTSQYVAFFQHFTDAVAIFDLEGSILYMNPIFQGLFHANEWDRMALLRVIDPMLEAVKNGESVPSYRTGDKNI</sequence>
<dbReference type="Proteomes" id="UP000532769">
    <property type="component" value="Unassembled WGS sequence"/>
</dbReference>
<dbReference type="EMBL" id="JAASRS010000001">
    <property type="protein sequence ID" value="NIK14972.1"/>
    <property type="molecule type" value="Genomic_DNA"/>
</dbReference>
<accession>A0A846MEC1</accession>
<proteinExistence type="predicted"/>
<evidence type="ECO:0000313" key="1">
    <source>
        <dbReference type="EMBL" id="NIK14972.1"/>
    </source>
</evidence>
<dbReference type="InterPro" id="IPR035965">
    <property type="entry name" value="PAS-like_dom_sf"/>
</dbReference>
<comment type="caution">
    <text evidence="1">The sequence shown here is derived from an EMBL/GenBank/DDBJ whole genome shotgun (WGS) entry which is preliminary data.</text>
</comment>
<name>A0A846MEC1_9BACL</name>
<evidence type="ECO:0000313" key="2">
    <source>
        <dbReference type="Proteomes" id="UP000532769"/>
    </source>
</evidence>
<organism evidence="1 2">
    <name type="scientific">Saccharococcus thermophilus</name>
    <dbReference type="NCBI Taxonomy" id="29396"/>
    <lineage>
        <taxon>Bacteria</taxon>
        <taxon>Bacillati</taxon>
        <taxon>Bacillota</taxon>
        <taxon>Bacilli</taxon>
        <taxon>Bacillales</taxon>
        <taxon>Anoxybacillaceae</taxon>
        <taxon>Saccharococcus</taxon>
    </lineage>
</organism>
<dbReference type="AlphaFoldDB" id="A0A846MEC1"/>
<dbReference type="SUPFAM" id="SSF55785">
    <property type="entry name" value="PYP-like sensor domain (PAS domain)"/>
    <property type="match status" value="1"/>
</dbReference>
<reference evidence="1 2" key="1">
    <citation type="submission" date="2020-03" db="EMBL/GenBank/DDBJ databases">
        <title>Genomic Encyclopedia of Archaeal and Bacterial Type Strains, Phase II (KMG-II): from individual species to whole genera.</title>
        <authorList>
            <person name="Goeker M."/>
        </authorList>
    </citation>
    <scope>NUCLEOTIDE SEQUENCE [LARGE SCALE GENOMIC DNA]</scope>
    <source>
        <strain evidence="1 2">DSM 4749</strain>
    </source>
</reference>